<dbReference type="RefSeq" id="WP_021201256.1">
    <property type="nucleotide sequence ID" value="NZ_ATAO01000217.1"/>
</dbReference>
<keyword evidence="3" id="KW-0804">Transcription</keyword>
<dbReference type="EMBL" id="ATAO01000217">
    <property type="protein sequence ID" value="EQM73423.1"/>
    <property type="molecule type" value="Genomic_DNA"/>
</dbReference>
<dbReference type="PATRIC" id="fig|1333857.3.peg.3350"/>
<dbReference type="InterPro" id="IPR036388">
    <property type="entry name" value="WH-like_DNA-bd_sf"/>
</dbReference>
<evidence type="ECO:0000256" key="4">
    <source>
        <dbReference type="SAM" id="MobiDB-lite"/>
    </source>
</evidence>
<dbReference type="Gene3D" id="1.10.10.10">
    <property type="entry name" value="Winged helix-like DNA-binding domain superfamily/Winged helix DNA-binding domain"/>
    <property type="match status" value="1"/>
</dbReference>
<dbReference type="Proteomes" id="UP000016033">
    <property type="component" value="Unassembled WGS sequence"/>
</dbReference>
<feature type="region of interest" description="Disordered" evidence="4">
    <location>
        <begin position="1"/>
        <end position="25"/>
    </location>
</feature>
<proteinExistence type="predicted"/>
<evidence type="ECO:0000259" key="5">
    <source>
        <dbReference type="PROSITE" id="PS50995"/>
    </source>
</evidence>
<dbReference type="SUPFAM" id="SSF46785">
    <property type="entry name" value="Winged helix' DNA-binding domain"/>
    <property type="match status" value="1"/>
</dbReference>
<gene>
    <name evidence="6" type="ORF">L687_06640</name>
</gene>
<dbReference type="InterPro" id="IPR023187">
    <property type="entry name" value="Tscrpt_reg_MarR-type_CS"/>
</dbReference>
<dbReference type="GO" id="GO:0006950">
    <property type="term" value="P:response to stress"/>
    <property type="evidence" value="ECO:0007669"/>
    <property type="project" value="TreeGrafter"/>
</dbReference>
<evidence type="ECO:0000313" key="7">
    <source>
        <dbReference type="Proteomes" id="UP000016033"/>
    </source>
</evidence>
<comment type="caution">
    <text evidence="6">The sequence shown here is derived from an EMBL/GenBank/DDBJ whole genome shotgun (WGS) entry which is preliminary data.</text>
</comment>
<feature type="compositionally biased region" description="Low complexity" evidence="4">
    <location>
        <begin position="15"/>
        <end position="25"/>
    </location>
</feature>
<dbReference type="InterPro" id="IPR000835">
    <property type="entry name" value="HTH_MarR-typ"/>
</dbReference>
<dbReference type="GO" id="GO:0003700">
    <property type="term" value="F:DNA-binding transcription factor activity"/>
    <property type="evidence" value="ECO:0007669"/>
    <property type="project" value="InterPro"/>
</dbReference>
<reference evidence="6 7" key="1">
    <citation type="journal article" date="2013" name="Genome Announc.">
        <title>Whole-genome sequences of five oyster-associated bacteria show potential for crude oil hydrocarbon degradation.</title>
        <authorList>
            <person name="Chauhan A."/>
            <person name="Green S."/>
            <person name="Pathak A."/>
            <person name="Thomas J."/>
            <person name="Venkatramanan R."/>
        </authorList>
    </citation>
    <scope>NUCLEOTIDE SEQUENCE [LARGE SCALE GENOMIC DNA]</scope>
    <source>
        <strain evidence="6 7">MF109</strain>
    </source>
</reference>
<evidence type="ECO:0000256" key="1">
    <source>
        <dbReference type="ARBA" id="ARBA00023015"/>
    </source>
</evidence>
<evidence type="ECO:0000256" key="3">
    <source>
        <dbReference type="ARBA" id="ARBA00023163"/>
    </source>
</evidence>
<dbReference type="GO" id="GO:0003677">
    <property type="term" value="F:DNA binding"/>
    <property type="evidence" value="ECO:0007669"/>
    <property type="project" value="UniProtKB-KW"/>
</dbReference>
<sequence>MSASSDAPADDAADDAAGAPGETRASAAATDLLGDADLDQAVTRVEQELGRLFARIRIGWREAAATVHPDLQPLGYQVLTSIATGKATSAGAIIERLQTDKSAVSRQVRQLEQLGLVESVPDPEDRRARVLVATDLAQERVALARSRYEGRIGERLRNWTAADLDHFADLLAGLGG</sequence>
<dbReference type="AlphaFoldDB" id="T5K2H3"/>
<feature type="domain" description="HTH marR-type" evidence="5">
    <location>
        <begin position="35"/>
        <end position="176"/>
    </location>
</feature>
<dbReference type="PROSITE" id="PS01117">
    <property type="entry name" value="HTH_MARR_1"/>
    <property type="match status" value="1"/>
</dbReference>
<accession>T5K2H3</accession>
<dbReference type="PANTHER" id="PTHR33164:SF57">
    <property type="entry name" value="MARR-FAMILY TRANSCRIPTIONAL REGULATOR"/>
    <property type="match status" value="1"/>
</dbReference>
<dbReference type="PROSITE" id="PS50995">
    <property type="entry name" value="HTH_MARR_2"/>
    <property type="match status" value="1"/>
</dbReference>
<keyword evidence="2" id="KW-0238">DNA-binding</keyword>
<dbReference type="SMART" id="SM00347">
    <property type="entry name" value="HTH_MARR"/>
    <property type="match status" value="1"/>
</dbReference>
<keyword evidence="1" id="KW-0805">Transcription regulation</keyword>
<dbReference type="Pfam" id="PF12802">
    <property type="entry name" value="MarR_2"/>
    <property type="match status" value="1"/>
</dbReference>
<dbReference type="InterPro" id="IPR039422">
    <property type="entry name" value="MarR/SlyA-like"/>
</dbReference>
<name>T5K2H3_MICMQ</name>
<protein>
    <recommendedName>
        <fullName evidence="5">HTH marR-type domain-containing protein</fullName>
    </recommendedName>
</protein>
<evidence type="ECO:0000313" key="6">
    <source>
        <dbReference type="EMBL" id="EQM73423.1"/>
    </source>
</evidence>
<organism evidence="6 7">
    <name type="scientific">Microbacterium maritypicum MF109</name>
    <dbReference type="NCBI Taxonomy" id="1333857"/>
    <lineage>
        <taxon>Bacteria</taxon>
        <taxon>Bacillati</taxon>
        <taxon>Actinomycetota</taxon>
        <taxon>Actinomycetes</taxon>
        <taxon>Micrococcales</taxon>
        <taxon>Microbacteriaceae</taxon>
        <taxon>Microbacterium</taxon>
    </lineage>
</organism>
<evidence type="ECO:0000256" key="2">
    <source>
        <dbReference type="ARBA" id="ARBA00023125"/>
    </source>
</evidence>
<dbReference type="PANTHER" id="PTHR33164">
    <property type="entry name" value="TRANSCRIPTIONAL REGULATOR, MARR FAMILY"/>
    <property type="match status" value="1"/>
</dbReference>
<dbReference type="InterPro" id="IPR036390">
    <property type="entry name" value="WH_DNA-bd_sf"/>
</dbReference>